<dbReference type="GO" id="GO:0015385">
    <property type="term" value="F:sodium:proton antiporter activity"/>
    <property type="evidence" value="ECO:0007669"/>
    <property type="project" value="TreeGrafter"/>
</dbReference>
<evidence type="ECO:0000256" key="6">
    <source>
        <dbReference type="ARBA" id="ARBA00022989"/>
    </source>
</evidence>
<feature type="transmembrane region" description="Helical" evidence="8">
    <location>
        <begin position="53"/>
        <end position="70"/>
    </location>
</feature>
<dbReference type="SUPFAM" id="SSF103473">
    <property type="entry name" value="MFS general substrate transporter"/>
    <property type="match status" value="1"/>
</dbReference>
<dbReference type="PANTHER" id="PTHR23502:SF132">
    <property type="entry name" value="POLYAMINE TRANSPORTER 2-RELATED"/>
    <property type="match status" value="1"/>
</dbReference>
<dbReference type="InterPro" id="IPR004812">
    <property type="entry name" value="Efflux_drug-R_Bcr/CmlA"/>
</dbReference>
<evidence type="ECO:0000256" key="2">
    <source>
        <dbReference type="ARBA" id="ARBA00006236"/>
    </source>
</evidence>
<dbReference type="FunFam" id="1.20.1720.10:FF:000005">
    <property type="entry name" value="Bcr/CflA family efflux transporter"/>
    <property type="match status" value="1"/>
</dbReference>
<comment type="subcellular location">
    <subcellularLocation>
        <location evidence="8">Cell inner membrane</location>
        <topology evidence="8">Multi-pass membrane protein</topology>
    </subcellularLocation>
    <subcellularLocation>
        <location evidence="1">Cell membrane</location>
        <topology evidence="1">Multi-pass membrane protein</topology>
    </subcellularLocation>
</comment>
<keyword evidence="5 8" id="KW-0812">Transmembrane</keyword>
<evidence type="ECO:0000256" key="4">
    <source>
        <dbReference type="ARBA" id="ARBA00022475"/>
    </source>
</evidence>
<feature type="transmembrane region" description="Helical" evidence="8">
    <location>
        <begin position="106"/>
        <end position="127"/>
    </location>
</feature>
<feature type="transmembrane region" description="Helical" evidence="8">
    <location>
        <begin position="139"/>
        <end position="161"/>
    </location>
</feature>
<dbReference type="OrthoDB" id="9814303at2"/>
<evidence type="ECO:0000256" key="8">
    <source>
        <dbReference type="RuleBase" id="RU365088"/>
    </source>
</evidence>
<evidence type="ECO:0000256" key="7">
    <source>
        <dbReference type="ARBA" id="ARBA00023136"/>
    </source>
</evidence>
<accession>A0A451GEW1</accession>
<name>A0A451GEW1_9GAMM</name>
<feature type="transmembrane region" description="Helical" evidence="8">
    <location>
        <begin position="167"/>
        <end position="187"/>
    </location>
</feature>
<keyword evidence="7 8" id="KW-0472">Membrane</keyword>
<dbReference type="Proteomes" id="UP000288789">
    <property type="component" value="Unassembled WGS sequence"/>
</dbReference>
<comment type="similarity">
    <text evidence="2 8">Belongs to the major facilitator superfamily. Bcr/CmlA family.</text>
</comment>
<organism evidence="10 11">
    <name type="scientific">Pseudidiomarina gelatinasegens</name>
    <dbReference type="NCBI Taxonomy" id="2487740"/>
    <lineage>
        <taxon>Bacteria</taxon>
        <taxon>Pseudomonadati</taxon>
        <taxon>Pseudomonadota</taxon>
        <taxon>Gammaproteobacteria</taxon>
        <taxon>Alteromonadales</taxon>
        <taxon>Idiomarinaceae</taxon>
        <taxon>Pseudidiomarina</taxon>
    </lineage>
</organism>
<keyword evidence="6 8" id="KW-1133">Transmembrane helix</keyword>
<evidence type="ECO:0000313" key="10">
    <source>
        <dbReference type="EMBL" id="RWU11647.1"/>
    </source>
</evidence>
<reference evidence="10 11" key="1">
    <citation type="submission" date="2018-12" db="EMBL/GenBank/DDBJ databases">
        <authorList>
            <person name="Li A."/>
            <person name="Zhang M."/>
            <person name="Zhu H."/>
        </authorList>
    </citation>
    <scope>NUCLEOTIDE SEQUENCE [LARGE SCALE GENOMIC DNA]</scope>
    <source>
        <strain evidence="10 11">R04H25</strain>
    </source>
</reference>
<dbReference type="PROSITE" id="PS50850">
    <property type="entry name" value="MFS"/>
    <property type="match status" value="1"/>
</dbReference>
<keyword evidence="11" id="KW-1185">Reference proteome</keyword>
<feature type="transmembrane region" description="Helical" evidence="8">
    <location>
        <begin position="12"/>
        <end position="33"/>
    </location>
</feature>
<dbReference type="InterPro" id="IPR036259">
    <property type="entry name" value="MFS_trans_sf"/>
</dbReference>
<gene>
    <name evidence="10" type="ORF">EGC76_05130</name>
</gene>
<feature type="transmembrane region" description="Helical" evidence="8">
    <location>
        <begin position="82"/>
        <end position="100"/>
    </location>
</feature>
<feature type="transmembrane region" description="Helical" evidence="8">
    <location>
        <begin position="346"/>
        <end position="366"/>
    </location>
</feature>
<sequence length="402" mass="43437">MTIYKISDTARFDLTVVVLALLTAFGPLSIDMYLPAFGDIAESFSTESNRVELSLTSFFLGLFIGQLLYGTASDRFGRKPPLYFGLVLYIITSIACAFAPNLESLIVLRFLQAIGSCAGLVIARAMVRDLYTPQASAQVFSFLILVMGIAPILAPLAGAYVTAAFGWQAIFVIVAALAVACLAIVHVRLPETRLPNTAVRIRSSLPIYWSVLKDPSFLRYSLSGGIAQSGLFAYITASPLVFIEHFGLSPTHYSWLFGANAVGIIGMAQFNAWILRRRDSRKILNKSLPILGIISLMLITAGWNDFGLVGVLVPLFLYVSTLGMVFPNAMAGALAEQQERAGSASAVTGSLQFLIAGIISALVSVLGHYHPLAMLFVMGSCGLTAVIIYRLLRREEPMAADF</sequence>
<feature type="transmembrane region" description="Helical" evidence="8">
    <location>
        <begin position="287"/>
        <end position="303"/>
    </location>
</feature>
<dbReference type="GO" id="GO:0042910">
    <property type="term" value="F:xenobiotic transmembrane transporter activity"/>
    <property type="evidence" value="ECO:0007669"/>
    <property type="project" value="InterPro"/>
</dbReference>
<evidence type="ECO:0000256" key="1">
    <source>
        <dbReference type="ARBA" id="ARBA00004651"/>
    </source>
</evidence>
<keyword evidence="8" id="KW-0997">Cell inner membrane</keyword>
<protein>
    <recommendedName>
        <fullName evidence="8">Bcr/CflA family efflux transporter</fullName>
    </recommendedName>
</protein>
<evidence type="ECO:0000256" key="3">
    <source>
        <dbReference type="ARBA" id="ARBA00022448"/>
    </source>
</evidence>
<dbReference type="EMBL" id="RSFE01000003">
    <property type="protein sequence ID" value="RWU11647.1"/>
    <property type="molecule type" value="Genomic_DNA"/>
</dbReference>
<dbReference type="NCBIfam" id="TIGR00710">
    <property type="entry name" value="efflux_Bcr_CflA"/>
    <property type="match status" value="1"/>
</dbReference>
<keyword evidence="4" id="KW-1003">Cell membrane</keyword>
<dbReference type="AlphaFoldDB" id="A0A451GEW1"/>
<dbReference type="PANTHER" id="PTHR23502">
    <property type="entry name" value="MAJOR FACILITATOR SUPERFAMILY"/>
    <property type="match status" value="1"/>
</dbReference>
<evidence type="ECO:0000313" key="11">
    <source>
        <dbReference type="Proteomes" id="UP000288789"/>
    </source>
</evidence>
<comment type="caution">
    <text evidence="10">The sequence shown here is derived from an EMBL/GenBank/DDBJ whole genome shotgun (WGS) entry which is preliminary data.</text>
</comment>
<dbReference type="Pfam" id="PF07690">
    <property type="entry name" value="MFS_1"/>
    <property type="match status" value="1"/>
</dbReference>
<proteinExistence type="inferred from homology"/>
<evidence type="ECO:0000259" key="9">
    <source>
        <dbReference type="PROSITE" id="PS50850"/>
    </source>
</evidence>
<feature type="domain" description="Major facilitator superfamily (MFS) profile" evidence="9">
    <location>
        <begin position="15"/>
        <end position="397"/>
    </location>
</feature>
<feature type="transmembrane region" description="Helical" evidence="8">
    <location>
        <begin position="315"/>
        <end position="334"/>
    </location>
</feature>
<dbReference type="GO" id="GO:1990961">
    <property type="term" value="P:xenobiotic detoxification by transmembrane export across the plasma membrane"/>
    <property type="evidence" value="ECO:0007669"/>
    <property type="project" value="InterPro"/>
</dbReference>
<dbReference type="InterPro" id="IPR020846">
    <property type="entry name" value="MFS_dom"/>
</dbReference>
<keyword evidence="3 8" id="KW-0813">Transport</keyword>
<dbReference type="InterPro" id="IPR011701">
    <property type="entry name" value="MFS"/>
</dbReference>
<dbReference type="CDD" id="cd17320">
    <property type="entry name" value="MFS_MdfA_MDR_like"/>
    <property type="match status" value="1"/>
</dbReference>
<feature type="transmembrane region" description="Helical" evidence="8">
    <location>
        <begin position="372"/>
        <end position="392"/>
    </location>
</feature>
<dbReference type="RefSeq" id="WP_128351936.1">
    <property type="nucleotide sequence ID" value="NZ_RSFE01000003.1"/>
</dbReference>
<dbReference type="Gene3D" id="1.20.1720.10">
    <property type="entry name" value="Multidrug resistance protein D"/>
    <property type="match status" value="1"/>
</dbReference>
<evidence type="ECO:0000256" key="5">
    <source>
        <dbReference type="ARBA" id="ARBA00022692"/>
    </source>
</evidence>
<feature type="transmembrane region" description="Helical" evidence="8">
    <location>
        <begin position="255"/>
        <end position="275"/>
    </location>
</feature>
<dbReference type="GO" id="GO:0005886">
    <property type="term" value="C:plasma membrane"/>
    <property type="evidence" value="ECO:0007669"/>
    <property type="project" value="UniProtKB-SubCell"/>
</dbReference>
<feature type="transmembrane region" description="Helical" evidence="8">
    <location>
        <begin position="217"/>
        <end position="235"/>
    </location>
</feature>